<dbReference type="EMBL" id="JAIQCV010000013">
    <property type="protein sequence ID" value="KAH1031033.1"/>
    <property type="molecule type" value="Genomic_DNA"/>
</dbReference>
<reference evidence="1 2" key="1">
    <citation type="journal article" date="2021" name="Plant Biotechnol. J.">
        <title>Multi-omics assisted identification of the key and species-specific regulatory components of drought-tolerant mechanisms in Gossypium stocksii.</title>
        <authorList>
            <person name="Yu D."/>
            <person name="Ke L."/>
            <person name="Zhang D."/>
            <person name="Wu Y."/>
            <person name="Sun Y."/>
            <person name="Mei J."/>
            <person name="Sun J."/>
            <person name="Sun Y."/>
        </authorList>
    </citation>
    <scope>NUCLEOTIDE SEQUENCE [LARGE SCALE GENOMIC DNA]</scope>
    <source>
        <strain evidence="2">cv. E1</strain>
        <tissue evidence="1">Leaf</tissue>
    </source>
</reference>
<sequence length="73" mass="8102">MDLAAFDCSHNGGSSAIDIEVEGGRLVCSVEGELALRNKMMTMKQKMSIIKKEKSMYTILFCYSMLCIVCITI</sequence>
<dbReference type="AlphaFoldDB" id="A0A9D3U716"/>
<comment type="caution">
    <text evidence="1">The sequence shown here is derived from an EMBL/GenBank/DDBJ whole genome shotgun (WGS) entry which is preliminary data.</text>
</comment>
<evidence type="ECO:0000313" key="2">
    <source>
        <dbReference type="Proteomes" id="UP000828251"/>
    </source>
</evidence>
<feature type="non-terminal residue" evidence="1">
    <location>
        <position position="73"/>
    </location>
</feature>
<name>A0A9D3U716_9ROSI</name>
<protein>
    <submittedName>
        <fullName evidence="1">Uncharacterized protein</fullName>
    </submittedName>
</protein>
<organism evidence="1 2">
    <name type="scientific">Gossypium stocksii</name>
    <dbReference type="NCBI Taxonomy" id="47602"/>
    <lineage>
        <taxon>Eukaryota</taxon>
        <taxon>Viridiplantae</taxon>
        <taxon>Streptophyta</taxon>
        <taxon>Embryophyta</taxon>
        <taxon>Tracheophyta</taxon>
        <taxon>Spermatophyta</taxon>
        <taxon>Magnoliopsida</taxon>
        <taxon>eudicotyledons</taxon>
        <taxon>Gunneridae</taxon>
        <taxon>Pentapetalae</taxon>
        <taxon>rosids</taxon>
        <taxon>malvids</taxon>
        <taxon>Malvales</taxon>
        <taxon>Malvaceae</taxon>
        <taxon>Malvoideae</taxon>
        <taxon>Gossypium</taxon>
    </lineage>
</organism>
<evidence type="ECO:0000313" key="1">
    <source>
        <dbReference type="EMBL" id="KAH1031033.1"/>
    </source>
</evidence>
<gene>
    <name evidence="1" type="ORF">J1N35_043207</name>
</gene>
<keyword evidence="2" id="KW-1185">Reference proteome</keyword>
<dbReference type="Proteomes" id="UP000828251">
    <property type="component" value="Unassembled WGS sequence"/>
</dbReference>
<proteinExistence type="predicted"/>
<accession>A0A9D3U716</accession>